<dbReference type="RefSeq" id="WP_089138220.1">
    <property type="nucleotide sequence ID" value="NZ_AP018685.1"/>
</dbReference>
<proteinExistence type="predicted"/>
<reference evidence="1 2" key="1">
    <citation type="submission" date="2024-10" db="EMBL/GenBank/DDBJ databases">
        <authorList>
            <person name="Yibar A."/>
            <person name="Saticioglu I.B."/>
            <person name="Duman M."/>
            <person name="Ajmi N."/>
            <person name="Gurler F."/>
            <person name="Ay H."/>
            <person name="Onuk E."/>
            <person name="Guler S."/>
            <person name="Romalde J.L."/>
        </authorList>
    </citation>
    <scope>NUCLEOTIDE SEQUENCE [LARGE SCALE GENOMIC DNA]</scope>
    <source>
        <strain evidence="1 2">14-MA-B</strain>
    </source>
</reference>
<sequence>MEMHRHSLESLFEQLGLPSSADDINRFIHQHSSQLDHSQPIHRASFWTTSQSEFLKEAKKEDADWVEVVDQLDALLRA</sequence>
<name>A0ABW7IU47_9VIBR</name>
<dbReference type="Proteomes" id="UP001607151">
    <property type="component" value="Unassembled WGS sequence"/>
</dbReference>
<evidence type="ECO:0000313" key="1">
    <source>
        <dbReference type="EMBL" id="MFH0265165.1"/>
    </source>
</evidence>
<organism evidence="1 2">
    <name type="scientific">Vibrio rumoiensis</name>
    <dbReference type="NCBI Taxonomy" id="76258"/>
    <lineage>
        <taxon>Bacteria</taxon>
        <taxon>Pseudomonadati</taxon>
        <taxon>Pseudomonadota</taxon>
        <taxon>Gammaproteobacteria</taxon>
        <taxon>Vibrionales</taxon>
        <taxon>Vibrionaceae</taxon>
        <taxon>Vibrio</taxon>
    </lineage>
</organism>
<dbReference type="Gene3D" id="1.10.10.1130">
    <property type="entry name" value="Uncharacterised protein PF10982, DUF2789"/>
    <property type="match status" value="1"/>
</dbReference>
<accession>A0ABW7IU47</accession>
<protein>
    <submittedName>
        <fullName evidence="1">DUF2789 domain-containing protein</fullName>
    </submittedName>
</protein>
<dbReference type="EMBL" id="JBIHSN010000002">
    <property type="protein sequence ID" value="MFH0265165.1"/>
    <property type="molecule type" value="Genomic_DNA"/>
</dbReference>
<evidence type="ECO:0000313" key="2">
    <source>
        <dbReference type="Proteomes" id="UP001607151"/>
    </source>
</evidence>
<dbReference type="InterPro" id="IPR021250">
    <property type="entry name" value="DUF2789"/>
</dbReference>
<keyword evidence="2" id="KW-1185">Reference proteome</keyword>
<dbReference type="Pfam" id="PF10982">
    <property type="entry name" value="DUF2789"/>
    <property type="match status" value="1"/>
</dbReference>
<dbReference type="InterPro" id="IPR038086">
    <property type="entry name" value="DUF2789_sf"/>
</dbReference>
<comment type="caution">
    <text evidence="1">The sequence shown here is derived from an EMBL/GenBank/DDBJ whole genome shotgun (WGS) entry which is preliminary data.</text>
</comment>
<gene>
    <name evidence="1" type="ORF">ACGRQ9_06590</name>
</gene>